<sequence>MVAVAIHQIAVNLYKLDLDLGNHKDFVNWVAPPNDRVFYNIYPTGKLPTLFIHEQYQDFEQYPNGAADIVGYWCEAQIFGGVVLFDRRKPCDREAHEDPDAVFFHSNHKDITYRIWQLLDTQKKKLLDFLLSDLDIDRNRNDGLLCPLPIHPDQKNLIRIDPEEPISEKGVYRDLWERKPLGDDEADPRSHCCSYNSLDFTSREDYHRSRQRCWDRRVAIDERWEAKIEAEMEEEERAAAAAAEQQEEAEDELAKTLKRE</sequence>
<feature type="region of interest" description="Disordered" evidence="1">
    <location>
        <begin position="235"/>
        <end position="260"/>
    </location>
</feature>
<proteinExistence type="predicted"/>
<name>A0ABR3WIU5_9PEZI</name>
<accession>A0ABR3WIU5</accession>
<evidence type="ECO:0000256" key="1">
    <source>
        <dbReference type="SAM" id="MobiDB-lite"/>
    </source>
</evidence>
<organism evidence="2 3">
    <name type="scientific">Diaporthe australafricana</name>
    <dbReference type="NCBI Taxonomy" id="127596"/>
    <lineage>
        <taxon>Eukaryota</taxon>
        <taxon>Fungi</taxon>
        <taxon>Dikarya</taxon>
        <taxon>Ascomycota</taxon>
        <taxon>Pezizomycotina</taxon>
        <taxon>Sordariomycetes</taxon>
        <taxon>Sordariomycetidae</taxon>
        <taxon>Diaporthales</taxon>
        <taxon>Diaporthaceae</taxon>
        <taxon>Diaporthe</taxon>
    </lineage>
</organism>
<evidence type="ECO:0000313" key="3">
    <source>
        <dbReference type="Proteomes" id="UP001583177"/>
    </source>
</evidence>
<keyword evidence="3" id="KW-1185">Reference proteome</keyword>
<dbReference type="EMBL" id="JAWRVE010000078">
    <property type="protein sequence ID" value="KAL1862718.1"/>
    <property type="molecule type" value="Genomic_DNA"/>
</dbReference>
<reference evidence="2 3" key="1">
    <citation type="journal article" date="2024" name="IMA Fungus">
        <title>IMA Genome - F19 : A genome assembly and annotation guide to empower mycologists, including annotated draft genome sequences of Ceratocystis pirilliformis, Diaporthe australafricana, Fusarium ophioides, Paecilomyces lecythidis, and Sporothrix stenoceras.</title>
        <authorList>
            <person name="Aylward J."/>
            <person name="Wilson A.M."/>
            <person name="Visagie C.M."/>
            <person name="Spraker J."/>
            <person name="Barnes I."/>
            <person name="Buitendag C."/>
            <person name="Ceriani C."/>
            <person name="Del Mar Angel L."/>
            <person name="du Plessis D."/>
            <person name="Fuchs T."/>
            <person name="Gasser K."/>
            <person name="Kramer D."/>
            <person name="Li W."/>
            <person name="Munsamy K."/>
            <person name="Piso A."/>
            <person name="Price J.L."/>
            <person name="Sonnekus B."/>
            <person name="Thomas C."/>
            <person name="van der Nest A."/>
            <person name="van Dijk A."/>
            <person name="van Heerden A."/>
            <person name="van Vuuren N."/>
            <person name="Yilmaz N."/>
            <person name="Duong T.A."/>
            <person name="van der Merwe N.A."/>
            <person name="Wingfield M.J."/>
            <person name="Wingfield B.D."/>
        </authorList>
    </citation>
    <scope>NUCLEOTIDE SEQUENCE [LARGE SCALE GENOMIC DNA]</scope>
    <source>
        <strain evidence="2 3">CMW 18300</strain>
    </source>
</reference>
<dbReference type="Proteomes" id="UP001583177">
    <property type="component" value="Unassembled WGS sequence"/>
</dbReference>
<evidence type="ECO:0000313" key="2">
    <source>
        <dbReference type="EMBL" id="KAL1862718.1"/>
    </source>
</evidence>
<comment type="caution">
    <text evidence="2">The sequence shown here is derived from an EMBL/GenBank/DDBJ whole genome shotgun (WGS) entry which is preliminary data.</text>
</comment>
<protein>
    <submittedName>
        <fullName evidence="2">Uncharacterized protein</fullName>
    </submittedName>
</protein>
<gene>
    <name evidence="2" type="ORF">Daus18300_008362</name>
</gene>